<dbReference type="EMBL" id="MZMZ02003684">
    <property type="protein sequence ID" value="RQM21017.1"/>
    <property type="molecule type" value="Genomic_DNA"/>
</dbReference>
<dbReference type="AlphaFoldDB" id="A0A3R8D5W3"/>
<proteinExistence type="predicted"/>
<dbReference type="VEuPathDB" id="FungiDB:H257_06269"/>
<protein>
    <submittedName>
        <fullName evidence="1">Uncharacterized protein</fullName>
    </submittedName>
</protein>
<evidence type="ECO:0000313" key="2">
    <source>
        <dbReference type="Proteomes" id="UP000284702"/>
    </source>
</evidence>
<accession>A0A3R8D5W3</accession>
<sequence>MWDLHVPSKPLWTVAHNPREVGCINSMCLCARRQHLVCATDQAWIVVCQIAFHVRPSPEHERATLPCRSHHVLQRYLPIHPSQFPNKDKMAGEEGPWTSSHVLSARTEASYLKLHRCMGSFVFDGAVFATGFASDNGLYAIAHPAAKDKDKTEPPTFHMLRRLRIPMDQMVTAVAAHPVSHVIVCGMQTNALAVLGPVASDESTTMT</sequence>
<comment type="caution">
    <text evidence="1">The sequence shown here is derived from an EMBL/GenBank/DDBJ whole genome shotgun (WGS) entry which is preliminary data.</text>
</comment>
<dbReference type="Proteomes" id="UP000284702">
    <property type="component" value="Unassembled WGS sequence"/>
</dbReference>
<organism evidence="1 2">
    <name type="scientific">Aphanomyces astaci</name>
    <name type="common">Crayfish plague agent</name>
    <dbReference type="NCBI Taxonomy" id="112090"/>
    <lineage>
        <taxon>Eukaryota</taxon>
        <taxon>Sar</taxon>
        <taxon>Stramenopiles</taxon>
        <taxon>Oomycota</taxon>
        <taxon>Saprolegniomycetes</taxon>
        <taxon>Saprolegniales</taxon>
        <taxon>Verrucalvaceae</taxon>
        <taxon>Aphanomyces</taxon>
    </lineage>
</organism>
<gene>
    <name evidence="1" type="ORF">B5M09_000207</name>
</gene>
<name>A0A3R8D5W3_APHAT</name>
<keyword evidence="2" id="KW-1185">Reference proteome</keyword>
<evidence type="ECO:0000313" key="1">
    <source>
        <dbReference type="EMBL" id="RQM21017.1"/>
    </source>
</evidence>
<reference evidence="1" key="1">
    <citation type="submission" date="2018-07" db="EMBL/GenBank/DDBJ databases">
        <title>Annotation of Aphanomyces astaci genome assembly.</title>
        <authorList>
            <person name="Studholme D.J."/>
        </authorList>
    </citation>
    <scope>NUCLEOTIDE SEQUENCE [LARGE SCALE GENOMIC DNA]</scope>
    <source>
        <strain evidence="1">Pc</strain>
    </source>
</reference>